<feature type="domain" description="SPOR" evidence="3">
    <location>
        <begin position="114"/>
        <end position="191"/>
    </location>
</feature>
<keyword evidence="2" id="KW-0812">Transmembrane</keyword>
<dbReference type="PANTHER" id="PTHR38687">
    <property type="entry name" value="CELL DIVISION PROTEIN DEDD-RELATED"/>
    <property type="match status" value="1"/>
</dbReference>
<dbReference type="GO" id="GO:0032153">
    <property type="term" value="C:cell division site"/>
    <property type="evidence" value="ECO:0007669"/>
    <property type="project" value="TreeGrafter"/>
</dbReference>
<evidence type="ECO:0000259" key="3">
    <source>
        <dbReference type="PROSITE" id="PS51724"/>
    </source>
</evidence>
<dbReference type="PROSITE" id="PS51724">
    <property type="entry name" value="SPOR"/>
    <property type="match status" value="1"/>
</dbReference>
<keyword evidence="2" id="KW-0472">Membrane</keyword>
<sequence length="285" mass="31299">MDNLSNMLGRVLPWFVAAILAVTAVAFLWNGMHARQDDGPDAVWKGPNPVVARAMALPERMLVELEGMGERPKRADKPVEAKPPVVESKPVEPRMPPPSMVNSMPKTPPKPLVPVAGSQYIVQVGSFVYEFGAGQLLERLQSRGYESTVLEAVEMVTLNQVQAGPYDDLEAAKESEVKLMAGGFRVTIEKNWQGLIIPVGESMQLGDAISIMDKAEQLYVRPLRVVKIESTQKLYKVVMGPYKDEAEAKGVASRLADLGMTSPLIKIWYGGTDLKEGWRATQPKS</sequence>
<feature type="transmembrane region" description="Helical" evidence="2">
    <location>
        <begin position="12"/>
        <end position="29"/>
    </location>
</feature>
<keyword evidence="2" id="KW-1133">Transmembrane helix</keyword>
<dbReference type="InterPro" id="IPR036680">
    <property type="entry name" value="SPOR-like_sf"/>
</dbReference>
<dbReference type="Proteomes" id="UP000002586">
    <property type="component" value="Chromosome"/>
</dbReference>
<dbReference type="KEGG" id="mgm:Mmc1_1478"/>
<organism evidence="4 5">
    <name type="scientific">Magnetococcus marinus (strain ATCC BAA-1437 / JCM 17883 / MC-1)</name>
    <dbReference type="NCBI Taxonomy" id="156889"/>
    <lineage>
        <taxon>Bacteria</taxon>
        <taxon>Pseudomonadati</taxon>
        <taxon>Pseudomonadota</taxon>
        <taxon>Magnetococcia</taxon>
        <taxon>Magnetococcales</taxon>
        <taxon>Magnetococcaceae</taxon>
        <taxon>Magnetococcus</taxon>
    </lineage>
</organism>
<dbReference type="EMBL" id="CP000471">
    <property type="protein sequence ID" value="ABK43987.1"/>
    <property type="molecule type" value="Genomic_DNA"/>
</dbReference>
<dbReference type="Pfam" id="PF05036">
    <property type="entry name" value="SPOR"/>
    <property type="match status" value="2"/>
</dbReference>
<dbReference type="InterPro" id="IPR052521">
    <property type="entry name" value="Cell_div_SPOR-domain"/>
</dbReference>
<dbReference type="InterPro" id="IPR007730">
    <property type="entry name" value="SPOR-like_dom"/>
</dbReference>
<feature type="compositionally biased region" description="Basic and acidic residues" evidence="1">
    <location>
        <begin position="69"/>
        <end position="80"/>
    </location>
</feature>
<proteinExistence type="predicted"/>
<dbReference type="GO" id="GO:0030428">
    <property type="term" value="C:cell septum"/>
    <property type="evidence" value="ECO:0007669"/>
    <property type="project" value="TreeGrafter"/>
</dbReference>
<feature type="region of interest" description="Disordered" evidence="1">
    <location>
        <begin position="69"/>
        <end position="106"/>
    </location>
</feature>
<dbReference type="GO" id="GO:0042834">
    <property type="term" value="F:peptidoglycan binding"/>
    <property type="evidence" value="ECO:0007669"/>
    <property type="project" value="InterPro"/>
</dbReference>
<keyword evidence="5" id="KW-1185">Reference proteome</keyword>
<dbReference type="GO" id="GO:0032506">
    <property type="term" value="P:cytokinetic process"/>
    <property type="evidence" value="ECO:0007669"/>
    <property type="project" value="TreeGrafter"/>
</dbReference>
<accession>A0L7P4</accession>
<dbReference type="Gene3D" id="3.30.70.1070">
    <property type="entry name" value="Sporulation related repeat"/>
    <property type="match status" value="2"/>
</dbReference>
<evidence type="ECO:0000313" key="4">
    <source>
        <dbReference type="EMBL" id="ABK43987.1"/>
    </source>
</evidence>
<evidence type="ECO:0000256" key="1">
    <source>
        <dbReference type="SAM" id="MobiDB-lite"/>
    </source>
</evidence>
<dbReference type="SUPFAM" id="SSF110997">
    <property type="entry name" value="Sporulation related repeat"/>
    <property type="match status" value="2"/>
</dbReference>
<dbReference type="AlphaFoldDB" id="A0L7P4"/>
<dbReference type="eggNOG" id="COG3087">
    <property type="taxonomic scope" value="Bacteria"/>
</dbReference>
<dbReference type="PANTHER" id="PTHR38687:SF1">
    <property type="entry name" value="CELL DIVISION PROTEIN DEDD"/>
    <property type="match status" value="1"/>
</dbReference>
<protein>
    <submittedName>
        <fullName evidence="4">Sporulation domain protein</fullName>
    </submittedName>
</protein>
<dbReference type="STRING" id="156889.Mmc1_1478"/>
<evidence type="ECO:0000256" key="2">
    <source>
        <dbReference type="SAM" id="Phobius"/>
    </source>
</evidence>
<reference evidence="5" key="1">
    <citation type="journal article" date="2009" name="Appl. Environ. Microbiol.">
        <title>Complete genome sequence of the chemolithoautotrophic marine magnetotactic coccus strain MC-1.</title>
        <authorList>
            <person name="Schubbe S."/>
            <person name="Williams T.J."/>
            <person name="Xie G."/>
            <person name="Kiss H.E."/>
            <person name="Brettin T.S."/>
            <person name="Martinez D."/>
            <person name="Ross C.A."/>
            <person name="Schuler D."/>
            <person name="Cox B.L."/>
            <person name="Nealson K.H."/>
            <person name="Bazylinski D.A."/>
        </authorList>
    </citation>
    <scope>NUCLEOTIDE SEQUENCE [LARGE SCALE GENOMIC DNA]</scope>
    <source>
        <strain evidence="5">ATCC BAA-1437 / JCM 17883 / MC-1</strain>
    </source>
</reference>
<name>A0L7P4_MAGMM</name>
<reference evidence="4 5" key="2">
    <citation type="journal article" date="2012" name="Int. J. Syst. Evol. Microbiol.">
        <title>Magnetococcus marinus gen. nov., sp. nov., a marine, magnetotactic bacterium that represents a novel lineage (Magnetococcaceae fam. nov.; Magnetococcales ord. nov.) at the base of the Alphaproteobacteria.</title>
        <authorList>
            <person name="Bazylinski D.A."/>
            <person name="Williams T.J."/>
            <person name="Lefevre C.T."/>
            <person name="Berg R.J."/>
            <person name="Zhang C.L."/>
            <person name="Bowser S.S."/>
            <person name="Dean A.J."/>
            <person name="Beveridge T.J."/>
        </authorList>
    </citation>
    <scope>NUCLEOTIDE SEQUENCE [LARGE SCALE GENOMIC DNA]</scope>
    <source>
        <strain evidence="5">ATCC BAA-1437 / JCM 17883 / MC-1</strain>
    </source>
</reference>
<evidence type="ECO:0000313" key="5">
    <source>
        <dbReference type="Proteomes" id="UP000002586"/>
    </source>
</evidence>
<dbReference type="HOGENOM" id="CLU_975925_0_0_5"/>
<gene>
    <name evidence="4" type="ordered locus">Mmc1_1478</name>
</gene>